<dbReference type="InterPro" id="IPR051721">
    <property type="entry name" value="Biopterin_syn/organic_redct"/>
</dbReference>
<accession>A0A485KX18</accession>
<dbReference type="PANTHER" id="PTHR44085:SF2">
    <property type="entry name" value="SEPIAPTERIN REDUCTASE"/>
    <property type="match status" value="1"/>
</dbReference>
<evidence type="ECO:0000313" key="7">
    <source>
        <dbReference type="Proteomes" id="UP000332933"/>
    </source>
</evidence>
<dbReference type="InterPro" id="IPR002347">
    <property type="entry name" value="SDR_fam"/>
</dbReference>
<dbReference type="Gene3D" id="3.40.50.720">
    <property type="entry name" value="NAD(P)-binding Rossmann-like Domain"/>
    <property type="match status" value="1"/>
</dbReference>
<reference evidence="6 7" key="1">
    <citation type="submission" date="2019-03" db="EMBL/GenBank/DDBJ databases">
        <authorList>
            <person name="Gaulin E."/>
            <person name="Dumas B."/>
        </authorList>
    </citation>
    <scope>NUCLEOTIDE SEQUENCE [LARGE SCALE GENOMIC DNA]</scope>
    <source>
        <strain evidence="6">CBS 568.67</strain>
    </source>
</reference>
<dbReference type="Proteomes" id="UP000332933">
    <property type="component" value="Unassembled WGS sequence"/>
</dbReference>
<gene>
    <name evidence="6" type="primary">Aste57867_12691</name>
    <name evidence="5" type="ORF">As57867_012644</name>
    <name evidence="6" type="ORF">ASTE57867_12691</name>
</gene>
<keyword evidence="4" id="KW-0560">Oxidoreductase</keyword>
<evidence type="ECO:0000256" key="4">
    <source>
        <dbReference type="ARBA" id="ARBA00023002"/>
    </source>
</evidence>
<evidence type="ECO:0000256" key="2">
    <source>
        <dbReference type="ARBA" id="ARBA00022490"/>
    </source>
</evidence>
<dbReference type="EMBL" id="CAADRA010005407">
    <property type="protein sequence ID" value="VFT89541.1"/>
    <property type="molecule type" value="Genomic_DNA"/>
</dbReference>
<dbReference type="InterPro" id="IPR036291">
    <property type="entry name" value="NAD(P)-bd_dom_sf"/>
</dbReference>
<dbReference type="OrthoDB" id="153074at2759"/>
<dbReference type="EMBL" id="VJMH01005386">
    <property type="protein sequence ID" value="KAF0696569.1"/>
    <property type="molecule type" value="Genomic_DNA"/>
</dbReference>
<dbReference type="GO" id="GO:0005737">
    <property type="term" value="C:cytoplasm"/>
    <property type="evidence" value="ECO:0007669"/>
    <property type="project" value="UniProtKB-SubCell"/>
</dbReference>
<name>A0A485KX18_9STRA</name>
<organism evidence="6 7">
    <name type="scientific">Aphanomyces stellatus</name>
    <dbReference type="NCBI Taxonomy" id="120398"/>
    <lineage>
        <taxon>Eukaryota</taxon>
        <taxon>Sar</taxon>
        <taxon>Stramenopiles</taxon>
        <taxon>Oomycota</taxon>
        <taxon>Saprolegniomycetes</taxon>
        <taxon>Saprolegniales</taxon>
        <taxon>Verrucalvaceae</taxon>
        <taxon>Aphanomyces</taxon>
    </lineage>
</organism>
<dbReference type="PRINTS" id="PR00081">
    <property type="entry name" value="GDHRDH"/>
</dbReference>
<evidence type="ECO:0000313" key="5">
    <source>
        <dbReference type="EMBL" id="KAF0696569.1"/>
    </source>
</evidence>
<dbReference type="SUPFAM" id="SSF51735">
    <property type="entry name" value="NAD(P)-binding Rossmann-fold domains"/>
    <property type="match status" value="1"/>
</dbReference>
<dbReference type="PANTHER" id="PTHR44085">
    <property type="entry name" value="SEPIAPTERIN REDUCTASE"/>
    <property type="match status" value="1"/>
</dbReference>
<dbReference type="Pfam" id="PF00106">
    <property type="entry name" value="adh_short"/>
    <property type="match status" value="1"/>
</dbReference>
<reference evidence="5" key="2">
    <citation type="submission" date="2019-06" db="EMBL/GenBank/DDBJ databases">
        <title>Genomics analysis of Aphanomyces spp. identifies a new class of oomycete effector associated with host adaptation.</title>
        <authorList>
            <person name="Gaulin E."/>
        </authorList>
    </citation>
    <scope>NUCLEOTIDE SEQUENCE</scope>
    <source>
        <strain evidence="5">CBS 578.67</strain>
    </source>
</reference>
<evidence type="ECO:0000313" key="6">
    <source>
        <dbReference type="EMBL" id="VFT89541.1"/>
    </source>
</evidence>
<comment type="subcellular location">
    <subcellularLocation>
        <location evidence="1">Cytoplasm</location>
    </subcellularLocation>
</comment>
<sequence>MATLVLVTGASRGFGRALALEFTKHVASSGQGDLHMHLWARNAAGLAATAVQVKAAWTSSHNHAIHVTETVVDLGDDQSYPKTMDAFLETVSSLPSLESVVIVHNAATLGQIGRSSEVASPKLIQEHMEVNVNSVLWFSKRFLQEFGQGANKSIPRVYFVDINSVAGITPFPAMGIYCVFKAARKMHFAVVAAEEPQVKTLGYAPGILDTDMNLDLRENPLTDPNLRDWFNNIRATDTYADLHVSASACIQHLFDPTCISGSQVDFSDLQK</sequence>
<evidence type="ECO:0000256" key="1">
    <source>
        <dbReference type="ARBA" id="ARBA00004496"/>
    </source>
</evidence>
<proteinExistence type="predicted"/>
<keyword evidence="7" id="KW-1185">Reference proteome</keyword>
<protein>
    <submittedName>
        <fullName evidence="6">Aste57867_12691 protein</fullName>
    </submittedName>
</protein>
<dbReference type="AlphaFoldDB" id="A0A485KX18"/>
<keyword evidence="2" id="KW-0963">Cytoplasm</keyword>
<dbReference type="GO" id="GO:0006729">
    <property type="term" value="P:tetrahydrobiopterin biosynthetic process"/>
    <property type="evidence" value="ECO:0007669"/>
    <property type="project" value="TreeGrafter"/>
</dbReference>
<keyword evidence="3" id="KW-0521">NADP</keyword>
<dbReference type="GO" id="GO:0004757">
    <property type="term" value="F:sepiapterin reductase (NADP+) activity"/>
    <property type="evidence" value="ECO:0007669"/>
    <property type="project" value="TreeGrafter"/>
</dbReference>
<evidence type="ECO:0000256" key="3">
    <source>
        <dbReference type="ARBA" id="ARBA00022857"/>
    </source>
</evidence>